<dbReference type="PANTHER" id="PTHR43238:SF1">
    <property type="entry name" value="GDP-L-FUCOSE SYNTHASE"/>
    <property type="match status" value="1"/>
</dbReference>
<dbReference type="Gene3D" id="3.90.25.10">
    <property type="entry name" value="UDP-galactose 4-epimerase, domain 1"/>
    <property type="match status" value="1"/>
</dbReference>
<dbReference type="InterPro" id="IPR036291">
    <property type="entry name" value="NAD(P)-bd_dom_sf"/>
</dbReference>
<organism evidence="1 2">
    <name type="scientific">Aureibaculum marinum</name>
    <dbReference type="NCBI Taxonomy" id="2487930"/>
    <lineage>
        <taxon>Bacteria</taxon>
        <taxon>Pseudomonadati</taxon>
        <taxon>Bacteroidota</taxon>
        <taxon>Flavobacteriia</taxon>
        <taxon>Flavobacteriales</taxon>
        <taxon>Flavobacteriaceae</taxon>
        <taxon>Aureibaculum</taxon>
    </lineage>
</organism>
<accession>A0A3N4NMA1</accession>
<comment type="caution">
    <text evidence="1">The sequence shown here is derived from an EMBL/GenBank/DDBJ whole genome shotgun (WGS) entry which is preliminary data.</text>
</comment>
<dbReference type="SUPFAM" id="SSF51735">
    <property type="entry name" value="NAD(P)-binding Rossmann-fold domains"/>
    <property type="match status" value="1"/>
</dbReference>
<dbReference type="GO" id="GO:0050577">
    <property type="term" value="F:GDP-L-fucose synthase activity"/>
    <property type="evidence" value="ECO:0007669"/>
    <property type="project" value="TreeGrafter"/>
</dbReference>
<reference evidence="1 2" key="1">
    <citation type="submission" date="2018-11" db="EMBL/GenBank/DDBJ databases">
        <title>Aureibaculum marinum gen. nov., sp. nov., a member of the family Flavobacteriaceae isolated from the Bohai Sea.</title>
        <authorList>
            <person name="Ji X."/>
        </authorList>
    </citation>
    <scope>NUCLEOTIDE SEQUENCE [LARGE SCALE GENOMIC DNA]</scope>
    <source>
        <strain evidence="1 2">BH-SD17</strain>
    </source>
</reference>
<evidence type="ECO:0000313" key="2">
    <source>
        <dbReference type="Proteomes" id="UP000270856"/>
    </source>
</evidence>
<protein>
    <submittedName>
        <fullName evidence="1">GDP-L-fucose synthase</fullName>
    </submittedName>
</protein>
<proteinExistence type="predicted"/>
<dbReference type="EMBL" id="RPFJ01000032">
    <property type="protein sequence ID" value="RPD93220.1"/>
    <property type="molecule type" value="Genomic_DNA"/>
</dbReference>
<dbReference type="Gene3D" id="3.40.50.720">
    <property type="entry name" value="NAD(P)-binding Rossmann-like Domain"/>
    <property type="match status" value="1"/>
</dbReference>
<evidence type="ECO:0000313" key="1">
    <source>
        <dbReference type="EMBL" id="RPD93220.1"/>
    </source>
</evidence>
<dbReference type="PANTHER" id="PTHR43238">
    <property type="entry name" value="GDP-L-FUCOSE SYNTHASE"/>
    <property type="match status" value="1"/>
</dbReference>
<sequence>NTHINIGCGKDQSIEELALMVKKIVGYKGEINWDKNKPDGTFQKLMDVSKLNNLGWSYKTYLENGIKMVYKYYIS</sequence>
<feature type="non-terminal residue" evidence="1">
    <location>
        <position position="1"/>
    </location>
</feature>
<gene>
    <name evidence="1" type="ORF">EGM88_13375</name>
</gene>
<dbReference type="Proteomes" id="UP000270856">
    <property type="component" value="Unassembled WGS sequence"/>
</dbReference>
<dbReference type="AlphaFoldDB" id="A0A3N4NMA1"/>
<name>A0A3N4NMA1_9FLAO</name>
<keyword evidence="2" id="KW-1185">Reference proteome</keyword>